<dbReference type="OrthoDB" id="3053599at2759"/>
<gene>
    <name evidence="5" type="ORF">LACBIDRAFT_307892</name>
</gene>
<feature type="domain" description="Alpha-type protein kinase" evidence="4">
    <location>
        <begin position="31"/>
        <end position="126"/>
    </location>
</feature>
<dbReference type="SUPFAM" id="SSF56112">
    <property type="entry name" value="Protein kinase-like (PK-like)"/>
    <property type="match status" value="1"/>
</dbReference>
<keyword evidence="3" id="KW-0418">Kinase</keyword>
<dbReference type="AlphaFoldDB" id="B0DQY2"/>
<keyword evidence="6" id="KW-1185">Reference proteome</keyword>
<evidence type="ECO:0000256" key="3">
    <source>
        <dbReference type="ARBA" id="ARBA00022777"/>
    </source>
</evidence>
<dbReference type="GO" id="GO:0005524">
    <property type="term" value="F:ATP binding"/>
    <property type="evidence" value="ECO:0007669"/>
    <property type="project" value="InterPro"/>
</dbReference>
<keyword evidence="1" id="KW-0723">Serine/threonine-protein kinase</keyword>
<name>B0DQY2_LACBS</name>
<evidence type="ECO:0000256" key="1">
    <source>
        <dbReference type="ARBA" id="ARBA00022527"/>
    </source>
</evidence>
<evidence type="ECO:0000256" key="2">
    <source>
        <dbReference type="ARBA" id="ARBA00022679"/>
    </source>
</evidence>
<dbReference type="RefSeq" id="XP_001886390.1">
    <property type="nucleotide sequence ID" value="XM_001886355.1"/>
</dbReference>
<evidence type="ECO:0000259" key="4">
    <source>
        <dbReference type="Pfam" id="PF02816"/>
    </source>
</evidence>
<dbReference type="Pfam" id="PF02816">
    <property type="entry name" value="Alpha_kinase"/>
    <property type="match status" value="1"/>
</dbReference>
<dbReference type="InParanoid" id="B0DQY2"/>
<accession>B0DQY2</accession>
<dbReference type="GO" id="GO:0004674">
    <property type="term" value="F:protein serine/threonine kinase activity"/>
    <property type="evidence" value="ECO:0007669"/>
    <property type="project" value="UniProtKB-KW"/>
</dbReference>
<dbReference type="KEGG" id="lbc:LACBIDRAFT_307892"/>
<evidence type="ECO:0000313" key="5">
    <source>
        <dbReference type="EMBL" id="EDR02967.1"/>
    </source>
</evidence>
<reference evidence="5 6" key="1">
    <citation type="journal article" date="2008" name="Nature">
        <title>The genome of Laccaria bicolor provides insights into mycorrhizal symbiosis.</title>
        <authorList>
            <person name="Martin F."/>
            <person name="Aerts A."/>
            <person name="Ahren D."/>
            <person name="Brun A."/>
            <person name="Danchin E.G.J."/>
            <person name="Duchaussoy F."/>
            <person name="Gibon J."/>
            <person name="Kohler A."/>
            <person name="Lindquist E."/>
            <person name="Pereda V."/>
            <person name="Salamov A."/>
            <person name="Shapiro H.J."/>
            <person name="Wuyts J."/>
            <person name="Blaudez D."/>
            <person name="Buee M."/>
            <person name="Brokstein P."/>
            <person name="Canbaeck B."/>
            <person name="Cohen D."/>
            <person name="Courty P.E."/>
            <person name="Coutinho P.M."/>
            <person name="Delaruelle C."/>
            <person name="Detter J.C."/>
            <person name="Deveau A."/>
            <person name="DiFazio S."/>
            <person name="Duplessis S."/>
            <person name="Fraissinet-Tachet L."/>
            <person name="Lucic E."/>
            <person name="Frey-Klett P."/>
            <person name="Fourrey C."/>
            <person name="Feussner I."/>
            <person name="Gay G."/>
            <person name="Grimwood J."/>
            <person name="Hoegger P.J."/>
            <person name="Jain P."/>
            <person name="Kilaru S."/>
            <person name="Labbe J."/>
            <person name="Lin Y.C."/>
            <person name="Legue V."/>
            <person name="Le Tacon F."/>
            <person name="Marmeisse R."/>
            <person name="Melayah D."/>
            <person name="Montanini B."/>
            <person name="Muratet M."/>
            <person name="Nehls U."/>
            <person name="Niculita-Hirzel H."/>
            <person name="Oudot-Le Secq M.P."/>
            <person name="Peter M."/>
            <person name="Quesneville H."/>
            <person name="Rajashekar B."/>
            <person name="Reich M."/>
            <person name="Rouhier N."/>
            <person name="Schmutz J."/>
            <person name="Yin T."/>
            <person name="Chalot M."/>
            <person name="Henrissat B."/>
            <person name="Kuees U."/>
            <person name="Lucas S."/>
            <person name="Van de Peer Y."/>
            <person name="Podila G.K."/>
            <person name="Polle A."/>
            <person name="Pukkila P.J."/>
            <person name="Richardson P.M."/>
            <person name="Rouze P."/>
            <person name="Sanders I.R."/>
            <person name="Stajich J.E."/>
            <person name="Tunlid A."/>
            <person name="Tuskan G."/>
            <person name="Grigoriev I.V."/>
        </authorList>
    </citation>
    <scope>NUCLEOTIDE SEQUENCE [LARGE SCALE GENOMIC DNA]</scope>
    <source>
        <strain evidence="6">S238N-H82 / ATCC MYA-4686</strain>
    </source>
</reference>
<keyword evidence="2" id="KW-0808">Transferase</keyword>
<evidence type="ECO:0000313" key="6">
    <source>
        <dbReference type="Proteomes" id="UP000001194"/>
    </source>
</evidence>
<dbReference type="InterPro" id="IPR011009">
    <property type="entry name" value="Kinase-like_dom_sf"/>
</dbReference>
<sequence>MTTFAIKSIHLPGQWWSQSGSKLHAVWHAGARMEQCRLLAKKFHLSLATRVGLTKKDFDVLPTYLFTSGDVWCVVAQLWKTGVRYSSGGEAVSIMKLRHPQAYDALIAFSHFVFHSTDGALLHVDFNCIWTLPS</sequence>
<dbReference type="HOGENOM" id="CLU_1896594_0_0_1"/>
<dbReference type="EMBL" id="DS547127">
    <property type="protein sequence ID" value="EDR02967.1"/>
    <property type="molecule type" value="Genomic_DNA"/>
</dbReference>
<protein>
    <submittedName>
        <fullName evidence="5">Predicted protein</fullName>
    </submittedName>
</protein>
<dbReference type="InterPro" id="IPR004166">
    <property type="entry name" value="a-kinase_dom"/>
</dbReference>
<dbReference type="Proteomes" id="UP000001194">
    <property type="component" value="Unassembled WGS sequence"/>
</dbReference>
<dbReference type="GeneID" id="6082079"/>
<organism evidence="6">
    <name type="scientific">Laccaria bicolor (strain S238N-H82 / ATCC MYA-4686)</name>
    <name type="common">Bicoloured deceiver</name>
    <name type="synonym">Laccaria laccata var. bicolor</name>
    <dbReference type="NCBI Taxonomy" id="486041"/>
    <lineage>
        <taxon>Eukaryota</taxon>
        <taxon>Fungi</taxon>
        <taxon>Dikarya</taxon>
        <taxon>Basidiomycota</taxon>
        <taxon>Agaricomycotina</taxon>
        <taxon>Agaricomycetes</taxon>
        <taxon>Agaricomycetidae</taxon>
        <taxon>Agaricales</taxon>
        <taxon>Agaricineae</taxon>
        <taxon>Hydnangiaceae</taxon>
        <taxon>Laccaria</taxon>
    </lineage>
</organism>
<proteinExistence type="predicted"/>